<protein>
    <submittedName>
        <fullName evidence="2">Uncharacterized protein</fullName>
    </submittedName>
</protein>
<organism evidence="2 3">
    <name type="scientific">Brevundimonas phage vB_BpoS-Kikimora</name>
    <dbReference type="NCBI Taxonomy" id="2948601"/>
    <lineage>
        <taxon>Viruses</taxon>
        <taxon>Duplodnaviria</taxon>
        <taxon>Heunggongvirae</taxon>
        <taxon>Uroviricota</taxon>
        <taxon>Caudoviricetes</taxon>
        <taxon>Jeanschmidtviridae</taxon>
        <taxon>Kikimoravirus</taxon>
        <taxon>Kikimoravirus kikimora</taxon>
    </lineage>
</organism>
<dbReference type="EMBL" id="ON529857">
    <property type="protein sequence ID" value="USN15230.1"/>
    <property type="molecule type" value="Genomic_DNA"/>
</dbReference>
<keyword evidence="3" id="KW-1185">Reference proteome</keyword>
<name>A0A9E7MSE5_9CAUD</name>
<dbReference type="Proteomes" id="UP001056576">
    <property type="component" value="Segment"/>
</dbReference>
<feature type="region of interest" description="Disordered" evidence="1">
    <location>
        <begin position="19"/>
        <end position="44"/>
    </location>
</feature>
<evidence type="ECO:0000313" key="2">
    <source>
        <dbReference type="EMBL" id="USN15230.1"/>
    </source>
</evidence>
<accession>A0A9E7MSE5</accession>
<gene>
    <name evidence="2" type="ORF">KIKIMORA_00840</name>
</gene>
<reference evidence="2 3" key="1">
    <citation type="submission" date="2022-05" db="EMBL/GenBank/DDBJ databases">
        <authorList>
            <person name="Friedrich I."/>
            <person name="Poehlein A."/>
            <person name="Schneider D."/>
            <person name="Hertel R."/>
            <person name="Daniel R."/>
        </authorList>
    </citation>
    <scope>NUCLEOTIDE SEQUENCE [LARGE SCALE GENOMIC DNA]</scope>
</reference>
<evidence type="ECO:0000256" key="1">
    <source>
        <dbReference type="SAM" id="MobiDB-lite"/>
    </source>
</evidence>
<sequence length="57" mass="6249">MNNTFDPALSFTLNTLLMPGRKDHGLKPKPTKPTNGHQAVMNRDGNILSVRFGAART</sequence>
<proteinExistence type="predicted"/>
<evidence type="ECO:0000313" key="3">
    <source>
        <dbReference type="Proteomes" id="UP001056576"/>
    </source>
</evidence>